<evidence type="ECO:0000313" key="2">
    <source>
        <dbReference type="EMBL" id="GMM37628.1"/>
    </source>
</evidence>
<keyword evidence="3" id="KW-1185">Reference proteome</keyword>
<dbReference type="Proteomes" id="UP001360560">
    <property type="component" value="Unassembled WGS sequence"/>
</dbReference>
<dbReference type="RefSeq" id="XP_064854624.1">
    <property type="nucleotide sequence ID" value="XM_064998552.1"/>
</dbReference>
<name>A0AAV5QS32_9ASCO</name>
<reference evidence="2 3" key="1">
    <citation type="journal article" date="2023" name="Elife">
        <title>Identification of key yeast species and microbe-microbe interactions impacting larval growth of Drosophila in the wild.</title>
        <authorList>
            <person name="Mure A."/>
            <person name="Sugiura Y."/>
            <person name="Maeda R."/>
            <person name="Honda K."/>
            <person name="Sakurai N."/>
            <person name="Takahashi Y."/>
            <person name="Watada M."/>
            <person name="Katoh T."/>
            <person name="Gotoh A."/>
            <person name="Gotoh Y."/>
            <person name="Taniguchi I."/>
            <person name="Nakamura K."/>
            <person name="Hayashi T."/>
            <person name="Katayama T."/>
            <person name="Uemura T."/>
            <person name="Hattori Y."/>
        </authorList>
    </citation>
    <scope>NUCLEOTIDE SEQUENCE [LARGE SCALE GENOMIC DNA]</scope>
    <source>
        <strain evidence="2 3">SC-9</strain>
    </source>
</reference>
<dbReference type="InterPro" id="IPR011993">
    <property type="entry name" value="PH-like_dom_sf"/>
</dbReference>
<organism evidence="2 3">
    <name type="scientific">Saccharomycopsis crataegensis</name>
    <dbReference type="NCBI Taxonomy" id="43959"/>
    <lineage>
        <taxon>Eukaryota</taxon>
        <taxon>Fungi</taxon>
        <taxon>Dikarya</taxon>
        <taxon>Ascomycota</taxon>
        <taxon>Saccharomycotina</taxon>
        <taxon>Saccharomycetes</taxon>
        <taxon>Saccharomycopsidaceae</taxon>
        <taxon>Saccharomycopsis</taxon>
    </lineage>
</organism>
<comment type="caution">
    <text evidence="2">The sequence shown here is derived from an EMBL/GenBank/DDBJ whole genome shotgun (WGS) entry which is preliminary data.</text>
</comment>
<dbReference type="EMBL" id="BTFZ01000012">
    <property type="protein sequence ID" value="GMM37628.1"/>
    <property type="molecule type" value="Genomic_DNA"/>
</dbReference>
<feature type="region of interest" description="Disordered" evidence="1">
    <location>
        <begin position="240"/>
        <end position="266"/>
    </location>
</feature>
<dbReference type="Gene3D" id="2.30.29.30">
    <property type="entry name" value="Pleckstrin-homology domain (PH domain)/Phosphotyrosine-binding domain (PTB)"/>
    <property type="match status" value="1"/>
</dbReference>
<protein>
    <submittedName>
        <fullName evidence="2">Uncharacterized protein</fullName>
    </submittedName>
</protein>
<evidence type="ECO:0000256" key="1">
    <source>
        <dbReference type="SAM" id="MobiDB-lite"/>
    </source>
</evidence>
<proteinExistence type="predicted"/>
<sequence>MDSMEIDKLLYKTEDVVLFDIPPPRKEDGFKHNISRWDLDVKPLWKGVLEIHEVESLEDYADINPFATQSPPKSKDPKELLKLWIILKNPGDDSEFAKIPKLSSLDSNDLSIIPTDSSKVYAVFPEIDGDVQIEINNVKQGKKDAKTGSNSNIKRIGMGLKFPSSYEASNFSMYLNAFEKDFKVFEEAMLDELREAEEAKNNETLSSKGAPEDEKVSNETIDVLNDKFYDISMKDDCQTKSTASKFESESDDSDDDFGDFMEVSNK</sequence>
<dbReference type="AlphaFoldDB" id="A0AAV5QS32"/>
<dbReference type="GeneID" id="90075603"/>
<feature type="region of interest" description="Disordered" evidence="1">
    <location>
        <begin position="197"/>
        <end position="219"/>
    </location>
</feature>
<gene>
    <name evidence="2" type="ORF">DASC09_049530</name>
</gene>
<evidence type="ECO:0000313" key="3">
    <source>
        <dbReference type="Proteomes" id="UP001360560"/>
    </source>
</evidence>
<feature type="compositionally biased region" description="Acidic residues" evidence="1">
    <location>
        <begin position="249"/>
        <end position="259"/>
    </location>
</feature>
<accession>A0AAV5QS32</accession>